<organism evidence="1 2">
    <name type="scientific">Arthrobacter nitrophenolicus</name>
    <dbReference type="NCBI Taxonomy" id="683150"/>
    <lineage>
        <taxon>Bacteria</taxon>
        <taxon>Bacillati</taxon>
        <taxon>Actinomycetota</taxon>
        <taxon>Actinomycetes</taxon>
        <taxon>Micrococcales</taxon>
        <taxon>Micrococcaceae</taxon>
        <taxon>Arthrobacter</taxon>
    </lineage>
</organism>
<dbReference type="EMBL" id="JBEPNJ010000004">
    <property type="protein sequence ID" value="MET3771690.1"/>
    <property type="molecule type" value="Genomic_DNA"/>
</dbReference>
<gene>
    <name evidence="1" type="ORF">ABIC98_001327</name>
</gene>
<reference evidence="1" key="1">
    <citation type="submission" date="2024-06" db="EMBL/GenBank/DDBJ databases">
        <title>Genomic Encyclopedia of Type Strains, Phase IV (KMG-IV): sequencing the most valuable type-strain genomes for metagenomic binning, comparative biology and taxonomic classification.</title>
        <authorList>
            <person name="Goeker M."/>
        </authorList>
    </citation>
    <scope>NUCLEOTIDE SEQUENCE</scope>
    <source>
        <strain evidence="1">SJCon</strain>
    </source>
</reference>
<accession>A0ACC6TDH9</accession>
<name>A0ACC6TDH9_9MICC</name>
<comment type="caution">
    <text evidence="1">The sequence shown here is derived from an EMBL/GenBank/DDBJ whole genome shotgun (WGS) entry which is preliminary data.</text>
</comment>
<dbReference type="Proteomes" id="UP001549207">
    <property type="component" value="Unassembled WGS sequence"/>
</dbReference>
<keyword evidence="2" id="KW-1185">Reference proteome</keyword>
<sequence>MAPSPRSGLLSSLTKLSTARTARASSWDQTGRNRDNWIIMPGEERVLADLEGPGAITHIWMTQSCRIQPGPGQISPELVGVPMLEIHNALGVSWEVVDPDYYRKIVLKMYWDDQDTPSVVAPLGDFFGLLNSLSGSYDSLPLSVSAKEPELNTFGGSAAFNSYFEMPFNSRARIVVENQNDIPYLQYFYIDYELYTEPLPEDTAYFHAHWRRQKPNAGWGPDLQTNSIEVAIPNLTGEDNYVVLETEGQGHYVGCNLAVRHFQGSWWGEGDDMIFIDDDTWPPSLHGTGMEDYFGHAWGMQHNAFLMNGTMVHEENVPGFHHSYRFHMTDPIRFQKRIKVTFEHGHANHLSDDWSSTAYWYQTLPSPVLDIDPVEERLPLRPRDQVEELPLPELSPAQQAARAASAERMKKFTEARDAVRNERRAEIDAWEKANAEQARDVRQRFLAASSVPVGGGVR</sequence>
<evidence type="ECO:0000313" key="1">
    <source>
        <dbReference type="EMBL" id="MET3771690.1"/>
    </source>
</evidence>
<proteinExistence type="predicted"/>
<protein>
    <submittedName>
        <fullName evidence="1">Uncharacterized protein</fullName>
    </submittedName>
</protein>
<evidence type="ECO:0000313" key="2">
    <source>
        <dbReference type="Proteomes" id="UP001549207"/>
    </source>
</evidence>